<keyword evidence="7" id="KW-0418">Kinase</keyword>
<evidence type="ECO:0000256" key="4">
    <source>
        <dbReference type="ARBA" id="ARBA00016218"/>
    </source>
</evidence>
<evidence type="ECO:0000256" key="7">
    <source>
        <dbReference type="ARBA" id="ARBA00022777"/>
    </source>
</evidence>
<keyword evidence="9" id="KW-0289">Folate biosynthesis</keyword>
<organism evidence="14 15">
    <name type="scientific">Sphingosinicella xenopeptidilytica</name>
    <dbReference type="NCBI Taxonomy" id="364098"/>
    <lineage>
        <taxon>Bacteria</taxon>
        <taxon>Pseudomonadati</taxon>
        <taxon>Pseudomonadota</taxon>
        <taxon>Alphaproteobacteria</taxon>
        <taxon>Sphingomonadales</taxon>
        <taxon>Sphingosinicellaceae</taxon>
        <taxon>Sphingosinicella</taxon>
    </lineage>
</organism>
<dbReference type="RefSeq" id="WP_381494489.1">
    <property type="nucleotide sequence ID" value="NZ_JBHTIK010000015.1"/>
</dbReference>
<accession>A0ABW3C998</accession>
<dbReference type="PANTHER" id="PTHR43071">
    <property type="entry name" value="2-AMINO-4-HYDROXY-6-HYDROXYMETHYLDIHYDROPTERIDINE PYROPHOSPHOKINASE"/>
    <property type="match status" value="1"/>
</dbReference>
<evidence type="ECO:0000256" key="2">
    <source>
        <dbReference type="ARBA" id="ARBA00005810"/>
    </source>
</evidence>
<reference evidence="15" key="1">
    <citation type="journal article" date="2019" name="Int. J. Syst. Evol. Microbiol.">
        <title>The Global Catalogue of Microorganisms (GCM) 10K type strain sequencing project: providing services to taxonomists for standard genome sequencing and annotation.</title>
        <authorList>
            <consortium name="The Broad Institute Genomics Platform"/>
            <consortium name="The Broad Institute Genome Sequencing Center for Infectious Disease"/>
            <person name="Wu L."/>
            <person name="Ma J."/>
        </authorList>
    </citation>
    <scope>NUCLEOTIDE SEQUENCE [LARGE SCALE GENOMIC DNA]</scope>
    <source>
        <strain evidence="15">CCUG 52537</strain>
    </source>
</reference>
<dbReference type="GO" id="GO:0003848">
    <property type="term" value="F:2-amino-4-hydroxy-6-hydroxymethyldihydropteridine diphosphokinase activity"/>
    <property type="evidence" value="ECO:0007669"/>
    <property type="project" value="UniProtKB-EC"/>
</dbReference>
<comment type="function">
    <text evidence="10">Catalyzes the transfer of pyrophosphate from adenosine triphosphate (ATP) to 6-hydroxymethyl-7,8-dihydropterin, an enzymatic step in folate biosynthesis pathway.</text>
</comment>
<proteinExistence type="inferred from homology"/>
<dbReference type="PANTHER" id="PTHR43071:SF1">
    <property type="entry name" value="2-AMINO-4-HYDROXY-6-HYDROXYMETHYLDIHYDROPTERIDINE PYROPHOSPHOKINASE"/>
    <property type="match status" value="1"/>
</dbReference>
<dbReference type="NCBIfam" id="TIGR01498">
    <property type="entry name" value="folK"/>
    <property type="match status" value="1"/>
</dbReference>
<evidence type="ECO:0000256" key="5">
    <source>
        <dbReference type="ARBA" id="ARBA00022679"/>
    </source>
</evidence>
<dbReference type="EC" id="2.7.6.3" evidence="3"/>
<dbReference type="Gene3D" id="3.30.70.560">
    <property type="entry name" value="7,8-Dihydro-6-hydroxymethylpterin-pyrophosphokinase HPPK"/>
    <property type="match status" value="1"/>
</dbReference>
<dbReference type="PROSITE" id="PS00794">
    <property type="entry name" value="HPPK"/>
    <property type="match status" value="1"/>
</dbReference>
<comment type="caution">
    <text evidence="14">The sequence shown here is derived from an EMBL/GenBank/DDBJ whole genome shotgun (WGS) entry which is preliminary data.</text>
</comment>
<dbReference type="InterPro" id="IPR035907">
    <property type="entry name" value="Hppk_sf"/>
</dbReference>
<evidence type="ECO:0000313" key="15">
    <source>
        <dbReference type="Proteomes" id="UP001597124"/>
    </source>
</evidence>
<gene>
    <name evidence="14" type="primary">folK</name>
    <name evidence="14" type="ORF">ACFQ00_18630</name>
</gene>
<evidence type="ECO:0000256" key="6">
    <source>
        <dbReference type="ARBA" id="ARBA00022741"/>
    </source>
</evidence>
<evidence type="ECO:0000256" key="1">
    <source>
        <dbReference type="ARBA" id="ARBA00005051"/>
    </source>
</evidence>
<dbReference type="SUPFAM" id="SSF55083">
    <property type="entry name" value="6-hydroxymethyl-7,8-dihydropterin pyrophosphokinase, HPPK"/>
    <property type="match status" value="1"/>
</dbReference>
<evidence type="ECO:0000313" key="14">
    <source>
        <dbReference type="EMBL" id="MFD0850357.1"/>
    </source>
</evidence>
<keyword evidence="5 14" id="KW-0808">Transferase</keyword>
<comment type="similarity">
    <text evidence="2">Belongs to the HPPK family.</text>
</comment>
<evidence type="ECO:0000256" key="12">
    <source>
        <dbReference type="ARBA" id="ARBA00033413"/>
    </source>
</evidence>
<evidence type="ECO:0000256" key="10">
    <source>
        <dbReference type="ARBA" id="ARBA00029409"/>
    </source>
</evidence>
<evidence type="ECO:0000256" key="9">
    <source>
        <dbReference type="ARBA" id="ARBA00022909"/>
    </source>
</evidence>
<comment type="pathway">
    <text evidence="1">Cofactor biosynthesis; tetrahydrofolate biosynthesis; 2-amino-4-hydroxy-6-hydroxymethyl-7,8-dihydropteridine diphosphate from 7,8-dihydroneopterin triphosphate: step 4/4.</text>
</comment>
<keyword evidence="6" id="KW-0547">Nucleotide-binding</keyword>
<evidence type="ECO:0000259" key="13">
    <source>
        <dbReference type="PROSITE" id="PS00794"/>
    </source>
</evidence>
<evidence type="ECO:0000256" key="3">
    <source>
        <dbReference type="ARBA" id="ARBA00013253"/>
    </source>
</evidence>
<keyword evidence="15" id="KW-1185">Reference proteome</keyword>
<dbReference type="Proteomes" id="UP001597124">
    <property type="component" value="Unassembled WGS sequence"/>
</dbReference>
<dbReference type="EMBL" id="JBHTIK010000015">
    <property type="protein sequence ID" value="MFD0850357.1"/>
    <property type="molecule type" value="Genomic_DNA"/>
</dbReference>
<keyword evidence="8" id="KW-0067">ATP-binding</keyword>
<name>A0ABW3C998_SPHXN</name>
<sequence length="174" mass="18461">MALATAATPAETSIVIAIGSNRPHGRHGRPAGVVRAAVKALGEAGFPAAAVSPILGTRAVGPGGRDYANAVMTSSTVLTPPEIVVALKAVERGFGRRGGRRWGARVLDLDLIAWGAGVWPGRLLWRQSRGVAAPHRSMHLRDFVLAPMLTVVPDWRHPVIGLTVRQMHARLRNG</sequence>
<evidence type="ECO:0000256" key="11">
    <source>
        <dbReference type="ARBA" id="ARBA00029766"/>
    </source>
</evidence>
<evidence type="ECO:0000256" key="8">
    <source>
        <dbReference type="ARBA" id="ARBA00022840"/>
    </source>
</evidence>
<dbReference type="Pfam" id="PF01288">
    <property type="entry name" value="HPPK"/>
    <property type="match status" value="1"/>
</dbReference>
<protein>
    <recommendedName>
        <fullName evidence="4">2-amino-4-hydroxy-6-hydroxymethyldihydropteridine pyrophosphokinase</fullName>
        <ecNumber evidence="3">2.7.6.3</ecNumber>
    </recommendedName>
    <alternativeName>
        <fullName evidence="11">6-hydroxymethyl-7,8-dihydropterin pyrophosphokinase</fullName>
    </alternativeName>
    <alternativeName>
        <fullName evidence="12">7,8-dihydro-6-hydroxymethylpterin-pyrophosphokinase</fullName>
    </alternativeName>
</protein>
<feature type="domain" description="7,8-dihydro-6-hydroxymethylpterin-pyrophosphokinase" evidence="13">
    <location>
        <begin position="101"/>
        <end position="112"/>
    </location>
</feature>
<dbReference type="InterPro" id="IPR000550">
    <property type="entry name" value="Hppk"/>
</dbReference>